<dbReference type="InterPro" id="IPR002569">
    <property type="entry name" value="Met_Sox_Rdtase_MsrA_dom"/>
</dbReference>
<comment type="caution">
    <text evidence="6">The sequence shown here is derived from an EMBL/GenBank/DDBJ whole genome shotgun (WGS) entry which is preliminary data.</text>
</comment>
<dbReference type="AlphaFoldDB" id="A0A4Q5LWC8"/>
<dbReference type="GO" id="GO:0033744">
    <property type="term" value="F:L-methionine:thioredoxin-disulfide S-oxidoreductase activity"/>
    <property type="evidence" value="ECO:0007669"/>
    <property type="project" value="RHEA"/>
</dbReference>
<organism evidence="6 7">
    <name type="scientific">Emticicia agri</name>
    <dbReference type="NCBI Taxonomy" id="2492393"/>
    <lineage>
        <taxon>Bacteria</taxon>
        <taxon>Pseudomonadati</taxon>
        <taxon>Bacteroidota</taxon>
        <taxon>Cytophagia</taxon>
        <taxon>Cytophagales</taxon>
        <taxon>Leadbetterellaceae</taxon>
        <taxon>Emticicia</taxon>
    </lineage>
</organism>
<dbReference type="EC" id="1.8.4.11" evidence="4"/>
<comment type="similarity">
    <text evidence="4">Belongs to the MsrA Met sulfoxide reductase family.</text>
</comment>
<dbReference type="PANTHER" id="PTHR43774">
    <property type="entry name" value="PEPTIDE METHIONINE SULFOXIDE REDUCTASE"/>
    <property type="match status" value="1"/>
</dbReference>
<dbReference type="Pfam" id="PF01625">
    <property type="entry name" value="PMSR"/>
    <property type="match status" value="1"/>
</dbReference>
<evidence type="ECO:0000256" key="3">
    <source>
        <dbReference type="ARBA" id="ARBA00048782"/>
    </source>
</evidence>
<protein>
    <recommendedName>
        <fullName evidence="4">Peptide methionine sulfoxide reductase MsrA</fullName>
        <shortName evidence="4">Protein-methionine-S-oxide reductase</shortName>
        <ecNumber evidence="4">1.8.4.11</ecNumber>
    </recommendedName>
    <alternativeName>
        <fullName evidence="4">Peptide-methionine (S)-S-oxide reductase</fullName>
        <shortName evidence="4">Peptide Met(O) reductase</shortName>
    </alternativeName>
</protein>
<accession>A0A4Q5LWC8</accession>
<proteinExistence type="inferred from homology"/>
<dbReference type="PANTHER" id="PTHR43774:SF1">
    <property type="entry name" value="PEPTIDE METHIONINE SULFOXIDE REDUCTASE MSRA 2"/>
    <property type="match status" value="1"/>
</dbReference>
<evidence type="ECO:0000313" key="7">
    <source>
        <dbReference type="Proteomes" id="UP000293162"/>
    </source>
</evidence>
<dbReference type="RefSeq" id="WP_130022996.1">
    <property type="nucleotide sequence ID" value="NZ_SEWF01000035.1"/>
</dbReference>
<dbReference type="OrthoDB" id="4174719at2"/>
<name>A0A4Q5LWC8_9BACT</name>
<comment type="catalytic activity">
    <reaction evidence="2 4">
        <text>L-methionyl-[protein] + [thioredoxin]-disulfide + H2O = L-methionyl-(S)-S-oxide-[protein] + [thioredoxin]-dithiol</text>
        <dbReference type="Rhea" id="RHEA:14217"/>
        <dbReference type="Rhea" id="RHEA-COMP:10698"/>
        <dbReference type="Rhea" id="RHEA-COMP:10700"/>
        <dbReference type="Rhea" id="RHEA-COMP:12313"/>
        <dbReference type="Rhea" id="RHEA-COMP:12315"/>
        <dbReference type="ChEBI" id="CHEBI:15377"/>
        <dbReference type="ChEBI" id="CHEBI:16044"/>
        <dbReference type="ChEBI" id="CHEBI:29950"/>
        <dbReference type="ChEBI" id="CHEBI:44120"/>
        <dbReference type="ChEBI" id="CHEBI:50058"/>
        <dbReference type="EC" id="1.8.4.11"/>
    </reaction>
</comment>
<dbReference type="Proteomes" id="UP000293162">
    <property type="component" value="Unassembled WGS sequence"/>
</dbReference>
<evidence type="ECO:0000259" key="5">
    <source>
        <dbReference type="Pfam" id="PF01625"/>
    </source>
</evidence>
<evidence type="ECO:0000256" key="4">
    <source>
        <dbReference type="HAMAP-Rule" id="MF_01401"/>
    </source>
</evidence>
<comment type="catalytic activity">
    <reaction evidence="3 4">
        <text>[thioredoxin]-disulfide + L-methionine + H2O = L-methionine (S)-S-oxide + [thioredoxin]-dithiol</text>
        <dbReference type="Rhea" id="RHEA:19993"/>
        <dbReference type="Rhea" id="RHEA-COMP:10698"/>
        <dbReference type="Rhea" id="RHEA-COMP:10700"/>
        <dbReference type="ChEBI" id="CHEBI:15377"/>
        <dbReference type="ChEBI" id="CHEBI:29950"/>
        <dbReference type="ChEBI" id="CHEBI:50058"/>
        <dbReference type="ChEBI" id="CHEBI:57844"/>
        <dbReference type="ChEBI" id="CHEBI:58772"/>
        <dbReference type="EC" id="1.8.4.11"/>
    </reaction>
</comment>
<dbReference type="GO" id="GO:0008113">
    <property type="term" value="F:peptide-methionine (S)-S-oxide reductase activity"/>
    <property type="evidence" value="ECO:0007669"/>
    <property type="project" value="UniProtKB-UniRule"/>
</dbReference>
<dbReference type="Gene3D" id="3.30.1060.10">
    <property type="entry name" value="Peptide methionine sulphoxide reductase MsrA"/>
    <property type="match status" value="1"/>
</dbReference>
<dbReference type="HAMAP" id="MF_01401">
    <property type="entry name" value="MsrA"/>
    <property type="match status" value="1"/>
</dbReference>
<evidence type="ECO:0000313" key="6">
    <source>
        <dbReference type="EMBL" id="RYU93895.1"/>
    </source>
</evidence>
<dbReference type="SUPFAM" id="SSF55068">
    <property type="entry name" value="Peptide methionine sulfoxide reductase"/>
    <property type="match status" value="1"/>
</dbReference>
<keyword evidence="7" id="KW-1185">Reference proteome</keyword>
<comment type="function">
    <text evidence="4">Has an important function as a repair enzyme for proteins that have been inactivated by oxidation. Catalyzes the reversible oxidation-reduction of methionine sulfoxide in proteins to methionine.</text>
</comment>
<feature type="active site" evidence="4">
    <location>
        <position position="56"/>
    </location>
</feature>
<dbReference type="NCBIfam" id="TIGR00401">
    <property type="entry name" value="msrA"/>
    <property type="match status" value="1"/>
</dbReference>
<evidence type="ECO:0000256" key="1">
    <source>
        <dbReference type="ARBA" id="ARBA00023002"/>
    </source>
</evidence>
<gene>
    <name evidence="4 6" type="primary">msrA</name>
    <name evidence="6" type="ORF">EWM59_19845</name>
</gene>
<feature type="domain" description="Peptide methionine sulphoxide reductase MsrA" evidence="5">
    <location>
        <begin position="49"/>
        <end position="200"/>
    </location>
</feature>
<dbReference type="InterPro" id="IPR036509">
    <property type="entry name" value="Met_Sox_Rdtase_MsrA_sf"/>
</dbReference>
<dbReference type="EMBL" id="SEWF01000035">
    <property type="protein sequence ID" value="RYU93895.1"/>
    <property type="molecule type" value="Genomic_DNA"/>
</dbReference>
<reference evidence="6 7" key="1">
    <citation type="submission" date="2019-02" db="EMBL/GenBank/DDBJ databases">
        <title>Bacterial novel species Emticicia sp. 17J42-9 isolated from soil.</title>
        <authorList>
            <person name="Jung H.-Y."/>
        </authorList>
    </citation>
    <scope>NUCLEOTIDE SEQUENCE [LARGE SCALE GENOMIC DNA]</scope>
    <source>
        <strain evidence="6 7">17J42-9</strain>
    </source>
</reference>
<keyword evidence="1 4" id="KW-0560">Oxidoreductase</keyword>
<sequence>MNKAIASIITVGAFIGVFSCSSTMDSTNEKTEKYKVPAVDRTSYGKLDTAYFASGCFWAVEGIFDSLKGVKEAESGYSGGNTRNPTYREVSNETTGHAETVAVYYDPKIISYATLLEVYFASQDPTQVNGQGPDHGDSYRSVIFYSNAEEQKSATDYKNKLAASGKYKKPIAVQIVPFKAFYKAEAYHQNYDQHHADEPYVASVSIPRIERAQAMFPKLLK</sequence>
<evidence type="ECO:0000256" key="2">
    <source>
        <dbReference type="ARBA" id="ARBA00047806"/>
    </source>
</evidence>
<dbReference type="PROSITE" id="PS51257">
    <property type="entry name" value="PROKAR_LIPOPROTEIN"/>
    <property type="match status" value="1"/>
</dbReference>